<feature type="chain" id="PRO_5046723149" evidence="1">
    <location>
        <begin position="24"/>
        <end position="175"/>
    </location>
</feature>
<dbReference type="InterPro" id="IPR011460">
    <property type="entry name" value="Lcl_C"/>
</dbReference>
<sequence>MKASYNALLITVMSTLLAHTTYAQTCNSQIKKVVPDTRYQIIEGSNGSEVKDIKTGLIWQRCSVGQMWANNQCYGTPQSYTWSEALQKTKALGNGYRLPNVKELQTLVEEACVSPAINETIFPTTAINDYWSSSPKTSDNRYAWSVNFEEGTVNSASIYYKTAKKFNVRAVRNSN</sequence>
<name>A0ABY8S4S9_9GAMM</name>
<dbReference type="Pfam" id="PF07603">
    <property type="entry name" value="Lcl_C"/>
    <property type="match status" value="1"/>
</dbReference>
<keyword evidence="4" id="KW-1185">Reference proteome</keyword>
<feature type="signal peptide" evidence="1">
    <location>
        <begin position="1"/>
        <end position="23"/>
    </location>
</feature>
<dbReference type="PANTHER" id="PTHR35812:SF1">
    <property type="entry name" value="LIPOPROTEIN"/>
    <property type="match status" value="1"/>
</dbReference>
<evidence type="ECO:0000313" key="4">
    <source>
        <dbReference type="Proteomes" id="UP001229836"/>
    </source>
</evidence>
<evidence type="ECO:0000259" key="2">
    <source>
        <dbReference type="Pfam" id="PF07603"/>
    </source>
</evidence>
<accession>A0ABY8S4S9</accession>
<organism evidence="3 4">
    <name type="scientific">Acinetobacter corruptisaponis</name>
    <dbReference type="NCBI Taxonomy" id="3045147"/>
    <lineage>
        <taxon>Bacteria</taxon>
        <taxon>Pseudomonadati</taxon>
        <taxon>Pseudomonadota</taxon>
        <taxon>Gammaproteobacteria</taxon>
        <taxon>Moraxellales</taxon>
        <taxon>Moraxellaceae</taxon>
        <taxon>Acinetobacter</taxon>
    </lineage>
</organism>
<feature type="domain" description="Lcl C-terminal" evidence="2">
    <location>
        <begin position="50"/>
        <end position="172"/>
    </location>
</feature>
<gene>
    <name evidence="3" type="ORF">QLH32_16125</name>
</gene>
<protein>
    <submittedName>
        <fullName evidence="3">DUF1566 domain-containing protein</fullName>
    </submittedName>
</protein>
<proteinExistence type="predicted"/>
<reference evidence="3 4" key="1">
    <citation type="submission" date="2023-05" db="EMBL/GenBank/DDBJ databases">
        <title>The complete genome of Acinetobacter sp. nov KCTC 92772.</title>
        <authorList>
            <person name="Zhou G."/>
        </authorList>
    </citation>
    <scope>NUCLEOTIDE SEQUENCE [LARGE SCALE GENOMIC DNA]</scope>
    <source>
        <strain evidence="3 4">KCTC 92772</strain>
    </source>
</reference>
<dbReference type="PANTHER" id="PTHR35812">
    <property type="entry name" value="LIPOPROTEIN"/>
    <property type="match status" value="1"/>
</dbReference>
<evidence type="ECO:0000313" key="3">
    <source>
        <dbReference type="EMBL" id="WHP05512.1"/>
    </source>
</evidence>
<evidence type="ECO:0000256" key="1">
    <source>
        <dbReference type="SAM" id="SignalP"/>
    </source>
</evidence>
<keyword evidence="1" id="KW-0732">Signal</keyword>
<dbReference type="RefSeq" id="WP_283267050.1">
    <property type="nucleotide sequence ID" value="NZ_CP125669.1"/>
</dbReference>
<dbReference type="EMBL" id="CP125669">
    <property type="protein sequence ID" value="WHP05512.1"/>
    <property type="molecule type" value="Genomic_DNA"/>
</dbReference>
<dbReference type="Proteomes" id="UP001229836">
    <property type="component" value="Chromosome"/>
</dbReference>